<accession>A0A3D9UZB9</accession>
<sequence length="37" mass="4326">MPGQMPFTRHQLAIVHAADAYRTEKTRSRVLRGLFNR</sequence>
<dbReference type="EMBL" id="QTUA01000001">
    <property type="protein sequence ID" value="REF31955.1"/>
    <property type="molecule type" value="Genomic_DNA"/>
</dbReference>
<dbReference type="AlphaFoldDB" id="A0A3D9UZB9"/>
<comment type="caution">
    <text evidence="1">The sequence shown here is derived from an EMBL/GenBank/DDBJ whole genome shotgun (WGS) entry which is preliminary data.</text>
</comment>
<keyword evidence="2" id="KW-1185">Reference proteome</keyword>
<proteinExistence type="predicted"/>
<reference evidence="1 2" key="1">
    <citation type="submission" date="2018-08" db="EMBL/GenBank/DDBJ databases">
        <title>Sequencing the genomes of 1000 actinobacteria strains.</title>
        <authorList>
            <person name="Klenk H.-P."/>
        </authorList>
    </citation>
    <scope>NUCLEOTIDE SEQUENCE [LARGE SCALE GENOMIC DNA]</scope>
    <source>
        <strain evidence="1 2">DSM 22967</strain>
    </source>
</reference>
<evidence type="ECO:0000313" key="2">
    <source>
        <dbReference type="Proteomes" id="UP000256253"/>
    </source>
</evidence>
<name>A0A3D9UZB9_9MICO</name>
<dbReference type="Proteomes" id="UP000256253">
    <property type="component" value="Unassembled WGS sequence"/>
</dbReference>
<evidence type="ECO:0000313" key="1">
    <source>
        <dbReference type="EMBL" id="REF31955.1"/>
    </source>
</evidence>
<gene>
    <name evidence="1" type="ORF">DFJ65_3046</name>
</gene>
<protein>
    <submittedName>
        <fullName evidence="1">Uncharacterized protein</fullName>
    </submittedName>
</protein>
<organism evidence="1 2">
    <name type="scientific">Calidifontibacter indicus</name>
    <dbReference type="NCBI Taxonomy" id="419650"/>
    <lineage>
        <taxon>Bacteria</taxon>
        <taxon>Bacillati</taxon>
        <taxon>Actinomycetota</taxon>
        <taxon>Actinomycetes</taxon>
        <taxon>Micrococcales</taxon>
        <taxon>Dermacoccaceae</taxon>
        <taxon>Calidifontibacter</taxon>
    </lineage>
</organism>